<sequence>MNRRRRGGRSAPPPLEKKTGEEGVQTRRTLERPPPSPSSSSPASVKKKRRTFWQNRRRMETREEEDQDPLFGREWSPGENESENGLVRVVSYNILCESATKKYARELYPKQTRKDLQAETRIEKIFEDELKRLKPDVINLQEVEAKRFKQISKMMRKYEGYFVKRGKGKTDGVATFFRKSKFATATWSKKPTRVALDDDDDAFGLVLVLENKKNRSVVVTGNAHVLFAPKNGLVKLAQVKTILEAMESAKSIALSNSSSRVMKIFSLDGNFLPNSALYSFIEEGYFDKMSCNRRNMGGYLSEDSKKEKECYDEEDEEEEVLVGGSFNESNLQSWNDVDDVNTHENVFNGSLITKLNTASGRMRSAYKKVLKEEPSWTSCHRKFVGTTDYIFFDESAAKVMRVLKTPNARQWNNNLHEKKTLPNRKYPSDHLSIVADFSFK</sequence>
<feature type="compositionally biased region" description="Basic and acidic residues" evidence="1">
    <location>
        <begin position="15"/>
        <end position="31"/>
    </location>
</feature>
<protein>
    <recommendedName>
        <fullName evidence="2">Endonuclease/exonuclease/phosphatase domain-containing protein</fullName>
    </recommendedName>
</protein>
<dbReference type="SUPFAM" id="SSF56219">
    <property type="entry name" value="DNase I-like"/>
    <property type="match status" value="1"/>
</dbReference>
<name>K8EGR1_9CHLO</name>
<dbReference type="InterPro" id="IPR036691">
    <property type="entry name" value="Endo/exonu/phosph_ase_sf"/>
</dbReference>
<gene>
    <name evidence="3" type="ORF">Bathy06g04010</name>
</gene>
<dbReference type="Gene3D" id="3.60.10.10">
    <property type="entry name" value="Endonuclease/exonuclease/phosphatase"/>
    <property type="match status" value="1"/>
</dbReference>
<dbReference type="InterPro" id="IPR005135">
    <property type="entry name" value="Endo/exonuclease/phosphatase"/>
</dbReference>
<feature type="region of interest" description="Disordered" evidence="1">
    <location>
        <begin position="1"/>
        <end position="80"/>
    </location>
</feature>
<dbReference type="PANTHER" id="PTHR12121">
    <property type="entry name" value="CARBON CATABOLITE REPRESSOR PROTEIN 4"/>
    <property type="match status" value="1"/>
</dbReference>
<proteinExistence type="predicted"/>
<dbReference type="RefSeq" id="XP_007512727.1">
    <property type="nucleotide sequence ID" value="XM_007512665.1"/>
</dbReference>
<evidence type="ECO:0000313" key="3">
    <source>
        <dbReference type="EMBL" id="CCO17327.1"/>
    </source>
</evidence>
<dbReference type="InterPro" id="IPR050410">
    <property type="entry name" value="CCR4/nocturin_mRNA_transcr"/>
</dbReference>
<dbReference type="GeneID" id="19015382"/>
<dbReference type="PANTHER" id="PTHR12121:SF34">
    <property type="entry name" value="PROTEIN ANGEL"/>
    <property type="match status" value="1"/>
</dbReference>
<dbReference type="eggNOG" id="KOG2338">
    <property type="taxonomic scope" value="Eukaryota"/>
</dbReference>
<dbReference type="OrthoDB" id="497642at2759"/>
<evidence type="ECO:0000259" key="2">
    <source>
        <dbReference type="Pfam" id="PF03372"/>
    </source>
</evidence>
<accession>K8EGR1</accession>
<organism evidence="3 4">
    <name type="scientific">Bathycoccus prasinos</name>
    <dbReference type="NCBI Taxonomy" id="41875"/>
    <lineage>
        <taxon>Eukaryota</taxon>
        <taxon>Viridiplantae</taxon>
        <taxon>Chlorophyta</taxon>
        <taxon>Mamiellophyceae</taxon>
        <taxon>Mamiellales</taxon>
        <taxon>Bathycoccaceae</taxon>
        <taxon>Bathycoccus</taxon>
    </lineage>
</organism>
<dbReference type="EMBL" id="FO082273">
    <property type="protein sequence ID" value="CCO17327.1"/>
    <property type="molecule type" value="Genomic_DNA"/>
</dbReference>
<dbReference type="KEGG" id="bpg:Bathy06g04010"/>
<dbReference type="Proteomes" id="UP000198341">
    <property type="component" value="Chromosome 6"/>
</dbReference>
<reference evidence="3 4" key="1">
    <citation type="submission" date="2011-10" db="EMBL/GenBank/DDBJ databases">
        <authorList>
            <person name="Genoscope - CEA"/>
        </authorList>
    </citation>
    <scope>NUCLEOTIDE SEQUENCE [LARGE SCALE GENOMIC DNA]</scope>
    <source>
        <strain evidence="3 4">RCC 1105</strain>
    </source>
</reference>
<dbReference type="AlphaFoldDB" id="K8EGR1"/>
<keyword evidence="4" id="KW-1185">Reference proteome</keyword>
<evidence type="ECO:0000256" key="1">
    <source>
        <dbReference type="SAM" id="MobiDB-lite"/>
    </source>
</evidence>
<dbReference type="Pfam" id="PF03372">
    <property type="entry name" value="Exo_endo_phos"/>
    <property type="match status" value="1"/>
</dbReference>
<feature type="domain" description="Endonuclease/exonuclease/phosphatase" evidence="2">
    <location>
        <begin position="126"/>
        <end position="430"/>
    </location>
</feature>
<dbReference type="GO" id="GO:0000175">
    <property type="term" value="F:3'-5'-RNA exonuclease activity"/>
    <property type="evidence" value="ECO:0007669"/>
    <property type="project" value="TreeGrafter"/>
</dbReference>
<evidence type="ECO:0000313" key="4">
    <source>
        <dbReference type="Proteomes" id="UP000198341"/>
    </source>
</evidence>